<feature type="compositionally biased region" description="Basic and acidic residues" evidence="1">
    <location>
        <begin position="67"/>
        <end position="77"/>
    </location>
</feature>
<feature type="region of interest" description="Disordered" evidence="1">
    <location>
        <begin position="1"/>
        <end position="123"/>
    </location>
</feature>
<keyword evidence="3" id="KW-1185">Reference proteome</keyword>
<feature type="region of interest" description="Disordered" evidence="1">
    <location>
        <begin position="687"/>
        <end position="716"/>
    </location>
</feature>
<dbReference type="AlphaFoldDB" id="A0AAV7EEM7"/>
<sequence length="755" mass="82000">MNKPKVGRNSSSAARKQPAKGDAYPRNPLKDLNVSASSTSLSTEAPSAPAPSRPHTKNNTQNFNFDNPRKPRSENLRKPAIRAPVQRKNEEKLSSRGNLRRQTSSGNKAGGFPRSRVHIAETSDQPAIKLPSRFRVVNPSLSDWKNGHGSASQGMLNRATMEETDAGKAHSFSFLPVMERNETPADKVPSTSDFGETSSGTGLIDTPLNKVYSSGSRCVSTPETTTPPLQASVSPEIPDGIVGALPSTPACFAAGHVLVGVSDKRKCRPRGILTVQNEVHNSGSCADRIIQNVLGFSKVANLDRASLSPSPAQASINWISSPNEIQEDLNFRHKSPELRGFGSTTLLVQDCFTPPSSDGVSKITVGKKSLEFEGLERPTKLVSEATPPSSGNNPCRAAVYKNSAENASQGLYFEEPMDTKSPVLEATTIEGIVENGSLPFKGFESPYTLVPKPNKTSPCSIEHVRRQSLHCPHETSVGWVLSHPEDEQISGNALPEDKGLMESTTSALPAAYICCSSEDKTRSKVRGYRYNLVEDSPYSGDSWASRNLICTPASSSNSKKHVSFSLDYLDHDIGMSSIVEALKTVNSSTQNLDVMRDTHKSLLVPDESMQLSYPATPSNSIDGTHFQRINFDKASDVRISWREGLVSRIFEMDELDCCHWQSEEEDYDLFKPDFRLSISPDLRSSVLSEENDPQLTSGCGSSEYVDNRESNGKSKLGAPLDPCGCAESISTDGGGLVASGDSDWTMSYKNQLFET</sequence>
<comment type="caution">
    <text evidence="2">The sequence shown here is derived from an EMBL/GenBank/DDBJ whole genome shotgun (WGS) entry which is preliminary data.</text>
</comment>
<feature type="compositionally biased region" description="Polar residues" evidence="1">
    <location>
        <begin position="95"/>
        <end position="107"/>
    </location>
</feature>
<proteinExistence type="predicted"/>
<dbReference type="Proteomes" id="UP000825729">
    <property type="component" value="Unassembled WGS sequence"/>
</dbReference>
<feature type="region of interest" description="Disordered" evidence="1">
    <location>
        <begin position="214"/>
        <end position="233"/>
    </location>
</feature>
<dbReference type="EMBL" id="JAINDJ010000005">
    <property type="protein sequence ID" value="KAG9446871.1"/>
    <property type="molecule type" value="Genomic_DNA"/>
</dbReference>
<reference evidence="2 3" key="1">
    <citation type="submission" date="2021-07" db="EMBL/GenBank/DDBJ databases">
        <title>The Aristolochia fimbriata genome: insights into angiosperm evolution, floral development and chemical biosynthesis.</title>
        <authorList>
            <person name="Jiao Y."/>
        </authorList>
    </citation>
    <scope>NUCLEOTIDE SEQUENCE [LARGE SCALE GENOMIC DNA]</scope>
    <source>
        <strain evidence="2">IBCAS-2021</strain>
        <tissue evidence="2">Leaf</tissue>
    </source>
</reference>
<organism evidence="2 3">
    <name type="scientific">Aristolochia fimbriata</name>
    <name type="common">White veined hardy Dutchman's pipe vine</name>
    <dbReference type="NCBI Taxonomy" id="158543"/>
    <lineage>
        <taxon>Eukaryota</taxon>
        <taxon>Viridiplantae</taxon>
        <taxon>Streptophyta</taxon>
        <taxon>Embryophyta</taxon>
        <taxon>Tracheophyta</taxon>
        <taxon>Spermatophyta</taxon>
        <taxon>Magnoliopsida</taxon>
        <taxon>Magnoliidae</taxon>
        <taxon>Piperales</taxon>
        <taxon>Aristolochiaceae</taxon>
        <taxon>Aristolochia</taxon>
    </lineage>
</organism>
<feature type="compositionally biased region" description="Polar residues" evidence="1">
    <location>
        <begin position="34"/>
        <end position="45"/>
    </location>
</feature>
<gene>
    <name evidence="2" type="ORF">H6P81_012999</name>
</gene>
<protein>
    <submittedName>
        <fullName evidence="2">Uncharacterized protein</fullName>
    </submittedName>
</protein>
<evidence type="ECO:0000256" key="1">
    <source>
        <dbReference type="SAM" id="MobiDB-lite"/>
    </source>
</evidence>
<dbReference type="PANTHER" id="PTHR36022">
    <property type="entry name" value="GPI-ANCHORED ADHESIN-LIKE PROTEIN"/>
    <property type="match status" value="1"/>
</dbReference>
<feature type="compositionally biased region" description="Polar residues" evidence="1">
    <location>
        <begin position="687"/>
        <end position="700"/>
    </location>
</feature>
<evidence type="ECO:0000313" key="3">
    <source>
        <dbReference type="Proteomes" id="UP000825729"/>
    </source>
</evidence>
<dbReference type="PANTHER" id="PTHR36022:SF1">
    <property type="entry name" value="GPI-ANCHORED ADHESIN-LIKE PROTEIN"/>
    <property type="match status" value="1"/>
</dbReference>
<evidence type="ECO:0000313" key="2">
    <source>
        <dbReference type="EMBL" id="KAG9446871.1"/>
    </source>
</evidence>
<name>A0AAV7EEM7_ARIFI</name>
<accession>A0AAV7EEM7</accession>